<dbReference type="PANTHER" id="PTHR46346">
    <property type="entry name" value="PHOSPHATIDYLINOSITOL N-ACETYLGLUCOSAMINYLTRANSFERASE SUBUNIT P"/>
    <property type="match status" value="1"/>
</dbReference>
<dbReference type="Proteomes" id="UP000244803">
    <property type="component" value="Chromosome 4"/>
</dbReference>
<feature type="transmembrane region" description="Helical" evidence="5">
    <location>
        <begin position="7"/>
        <end position="27"/>
    </location>
</feature>
<dbReference type="PANTHER" id="PTHR46346:SF1">
    <property type="entry name" value="PHOSPHATIDYLINOSITOL N-ACETYLGLUCOSAMINYLTRANSFERASE SUBUNIT P"/>
    <property type="match status" value="1"/>
</dbReference>
<dbReference type="GO" id="GO:0006506">
    <property type="term" value="P:GPI anchor biosynthetic process"/>
    <property type="evidence" value="ECO:0007669"/>
    <property type="project" value="TreeGrafter"/>
</dbReference>
<protein>
    <recommendedName>
        <fullName evidence="6">PIG-P domain-containing protein</fullName>
    </recommendedName>
</protein>
<accession>A0A976SKY6</accession>
<gene>
    <name evidence="7" type="ORF">MACJ_003991</name>
</gene>
<evidence type="ECO:0000259" key="6">
    <source>
        <dbReference type="Pfam" id="PF08510"/>
    </source>
</evidence>
<keyword evidence="4 5" id="KW-0472">Membrane</keyword>
<dbReference type="GO" id="GO:0005783">
    <property type="term" value="C:endoplasmic reticulum"/>
    <property type="evidence" value="ECO:0007669"/>
    <property type="project" value="TreeGrafter"/>
</dbReference>
<evidence type="ECO:0000256" key="4">
    <source>
        <dbReference type="ARBA" id="ARBA00023136"/>
    </source>
</evidence>
<reference evidence="7" key="1">
    <citation type="submission" date="2022-07" db="EMBL/GenBank/DDBJ databases">
        <title>Evaluation of T. orientalis genome assembly methods using nanopore sequencing and analysis of variation between genomes.</title>
        <authorList>
            <person name="Yam J."/>
            <person name="Micallef M.L."/>
            <person name="Liu M."/>
            <person name="Djordjevic S.P."/>
            <person name="Bogema D.R."/>
            <person name="Jenkins C."/>
        </authorList>
    </citation>
    <scope>NUCLEOTIDE SEQUENCE</scope>
    <source>
        <strain evidence="7">Fish Creek</strain>
    </source>
</reference>
<dbReference type="AlphaFoldDB" id="A0A976SKY6"/>
<evidence type="ECO:0000256" key="5">
    <source>
        <dbReference type="SAM" id="Phobius"/>
    </source>
</evidence>
<dbReference type="InterPro" id="IPR052263">
    <property type="entry name" value="GPI_Anchor_Biosynth"/>
</dbReference>
<evidence type="ECO:0000313" key="7">
    <source>
        <dbReference type="EMBL" id="UVC54444.1"/>
    </source>
</evidence>
<proteinExistence type="predicted"/>
<keyword evidence="3 5" id="KW-1133">Transmembrane helix</keyword>
<sequence length="118" mass="13716">MDFDIKSFISVLLSYALFVLYVVWAYVPDRYFNKIGLVYYPSKHWSCSFPIFLLFSAATFMICIGFHEKTMHPKLDSYDSMIDEYSAFVKGDKVTCMDTPLNIVNRKLYSNENTNGTD</sequence>
<organism evidence="7 8">
    <name type="scientific">Theileria orientalis</name>
    <dbReference type="NCBI Taxonomy" id="68886"/>
    <lineage>
        <taxon>Eukaryota</taxon>
        <taxon>Sar</taxon>
        <taxon>Alveolata</taxon>
        <taxon>Apicomplexa</taxon>
        <taxon>Aconoidasida</taxon>
        <taxon>Piroplasmida</taxon>
        <taxon>Theileriidae</taxon>
        <taxon>Theileria</taxon>
    </lineage>
</organism>
<dbReference type="Pfam" id="PF08510">
    <property type="entry name" value="PIG-P"/>
    <property type="match status" value="1"/>
</dbReference>
<evidence type="ECO:0000256" key="3">
    <source>
        <dbReference type="ARBA" id="ARBA00022989"/>
    </source>
</evidence>
<feature type="domain" description="PIG-P" evidence="6">
    <location>
        <begin position="5"/>
        <end position="109"/>
    </location>
</feature>
<evidence type="ECO:0000256" key="2">
    <source>
        <dbReference type="ARBA" id="ARBA00022692"/>
    </source>
</evidence>
<comment type="subcellular location">
    <subcellularLocation>
        <location evidence="1">Membrane</location>
        <topology evidence="1">Multi-pass membrane protein</topology>
    </subcellularLocation>
</comment>
<dbReference type="GO" id="GO:0016020">
    <property type="term" value="C:membrane"/>
    <property type="evidence" value="ECO:0007669"/>
    <property type="project" value="UniProtKB-SubCell"/>
</dbReference>
<dbReference type="InterPro" id="IPR013717">
    <property type="entry name" value="PIG-P"/>
</dbReference>
<evidence type="ECO:0000313" key="8">
    <source>
        <dbReference type="Proteomes" id="UP000244803"/>
    </source>
</evidence>
<feature type="transmembrane region" description="Helical" evidence="5">
    <location>
        <begin position="47"/>
        <end position="66"/>
    </location>
</feature>
<keyword evidence="2 5" id="KW-0812">Transmembrane</keyword>
<evidence type="ECO:0000256" key="1">
    <source>
        <dbReference type="ARBA" id="ARBA00004141"/>
    </source>
</evidence>
<dbReference type="EMBL" id="CP056067">
    <property type="protein sequence ID" value="UVC54444.1"/>
    <property type="molecule type" value="Genomic_DNA"/>
</dbReference>
<name>A0A976SKY6_THEOR</name>